<dbReference type="Gene3D" id="3.30.300.20">
    <property type="match status" value="1"/>
</dbReference>
<reference evidence="1 2" key="1">
    <citation type="submission" date="2014-03" db="EMBL/GenBank/DDBJ databases">
        <title>Genome sequence of Clostridium litorale W6, DSM 5388.</title>
        <authorList>
            <person name="Poehlein A."/>
            <person name="Jagirdar A."/>
            <person name="Khonsari B."/>
            <person name="Chibani C.M."/>
            <person name="Gutierrez Gutierrez D.A."/>
            <person name="Davydova E."/>
            <person name="Alghaithi H.S."/>
            <person name="Nair K.P."/>
            <person name="Dhamotharan K."/>
            <person name="Chandran L."/>
            <person name="G W."/>
            <person name="Daniel R."/>
        </authorList>
    </citation>
    <scope>NUCLEOTIDE SEQUENCE [LARGE SCALE GENOMIC DNA]</scope>
    <source>
        <strain evidence="1 2">W6</strain>
    </source>
</reference>
<dbReference type="STRING" id="1121324.CLIT_2c01940"/>
<evidence type="ECO:0000313" key="1">
    <source>
        <dbReference type="EMBL" id="KDR96588.1"/>
    </source>
</evidence>
<keyword evidence="2" id="KW-1185">Reference proteome</keyword>
<accession>A0A069RII2</accession>
<protein>
    <submittedName>
        <fullName evidence="1">Putative redox protein, regulator of disulfide bond formation</fullName>
    </submittedName>
</protein>
<gene>
    <name evidence="1" type="ORF">CLIT_2c01940</name>
</gene>
<sequence length="147" mass="15822">MAITTFKTTAVSDEGFTIECESASGKKLVLDEPKDHGGKDLGMNPCEGLLGAIGACQTMVAKGFAKMKGINLENIVIEVEGDIDLRGYKGAKDVPIGFQEIRSIFHIKADNTEEQIREFVKFVESSCPVGVTVKNSAKVVSVVDIQK</sequence>
<dbReference type="EMBL" id="JJMM01000002">
    <property type="protein sequence ID" value="KDR96588.1"/>
    <property type="molecule type" value="Genomic_DNA"/>
</dbReference>
<dbReference type="AlphaFoldDB" id="A0A069RII2"/>
<dbReference type="InterPro" id="IPR052924">
    <property type="entry name" value="OsmC/Ohr_hydroprdx_reductase"/>
</dbReference>
<comment type="caution">
    <text evidence="1">The sequence shown here is derived from an EMBL/GenBank/DDBJ whole genome shotgun (WGS) entry which is preliminary data.</text>
</comment>
<dbReference type="eggNOG" id="COG1765">
    <property type="taxonomic scope" value="Bacteria"/>
</dbReference>
<dbReference type="Proteomes" id="UP000027946">
    <property type="component" value="Unassembled WGS sequence"/>
</dbReference>
<organism evidence="1 2">
    <name type="scientific">Peptoclostridium litorale DSM 5388</name>
    <dbReference type="NCBI Taxonomy" id="1121324"/>
    <lineage>
        <taxon>Bacteria</taxon>
        <taxon>Bacillati</taxon>
        <taxon>Bacillota</taxon>
        <taxon>Clostridia</taxon>
        <taxon>Peptostreptococcales</taxon>
        <taxon>Peptoclostridiaceae</taxon>
        <taxon>Peptoclostridium</taxon>
    </lineage>
</organism>
<dbReference type="PANTHER" id="PTHR35368:SF1">
    <property type="entry name" value="HYDROPEROXIDE REDUCTASE"/>
    <property type="match status" value="1"/>
</dbReference>
<dbReference type="SUPFAM" id="SSF82784">
    <property type="entry name" value="OsmC-like"/>
    <property type="match status" value="1"/>
</dbReference>
<dbReference type="Pfam" id="PF02566">
    <property type="entry name" value="OsmC"/>
    <property type="match status" value="1"/>
</dbReference>
<dbReference type="InterPro" id="IPR003718">
    <property type="entry name" value="OsmC/Ohr_fam"/>
</dbReference>
<evidence type="ECO:0000313" key="2">
    <source>
        <dbReference type="Proteomes" id="UP000027946"/>
    </source>
</evidence>
<proteinExistence type="predicted"/>
<dbReference type="PANTHER" id="PTHR35368">
    <property type="entry name" value="HYDROPEROXIDE REDUCTASE"/>
    <property type="match status" value="1"/>
</dbReference>
<dbReference type="OrthoDB" id="1433018at2"/>
<dbReference type="RefSeq" id="WP_038261081.1">
    <property type="nucleotide sequence ID" value="NZ_FSRH01000001.1"/>
</dbReference>
<dbReference type="InterPro" id="IPR015946">
    <property type="entry name" value="KH_dom-like_a/b"/>
</dbReference>
<name>A0A069RII2_PEPLI</name>
<dbReference type="InterPro" id="IPR036102">
    <property type="entry name" value="OsmC/Ohrsf"/>
</dbReference>